<comment type="caution">
    <text evidence="2">The sequence shown here is derived from an EMBL/GenBank/DDBJ whole genome shotgun (WGS) entry which is preliminary data.</text>
</comment>
<dbReference type="Proteomes" id="UP000183809">
    <property type="component" value="Unassembled WGS sequence"/>
</dbReference>
<dbReference type="RefSeq" id="XP_020130143.1">
    <property type="nucleotide sequence ID" value="XM_020273624.1"/>
</dbReference>
<reference evidence="2 3" key="1">
    <citation type="submission" date="2016-10" db="EMBL/GenBank/DDBJ databases">
        <title>Proteomics and genomics reveal pathogen-plant mechanisms compatible with a hemibiotrophic lifestyle of Diplodia corticola.</title>
        <authorList>
            <person name="Fernandes I."/>
            <person name="De Jonge R."/>
            <person name="Van De Peer Y."/>
            <person name="Devreese B."/>
            <person name="Alves A."/>
            <person name="Esteves A.C."/>
        </authorList>
    </citation>
    <scope>NUCLEOTIDE SEQUENCE [LARGE SCALE GENOMIC DNA]</scope>
    <source>
        <strain evidence="2 3">CBS 112549</strain>
    </source>
</reference>
<proteinExistence type="predicted"/>
<keyword evidence="3" id="KW-1185">Reference proteome</keyword>
<evidence type="ECO:0000313" key="2">
    <source>
        <dbReference type="EMBL" id="OJD33883.1"/>
    </source>
</evidence>
<name>A0A1J9RMT6_9PEZI</name>
<feature type="compositionally biased region" description="Basic and acidic residues" evidence="1">
    <location>
        <begin position="157"/>
        <end position="166"/>
    </location>
</feature>
<feature type="region of interest" description="Disordered" evidence="1">
    <location>
        <begin position="157"/>
        <end position="206"/>
    </location>
</feature>
<dbReference type="AlphaFoldDB" id="A0A1J9RMT6"/>
<accession>A0A1J9RMT6</accession>
<feature type="compositionally biased region" description="Basic residues" evidence="1">
    <location>
        <begin position="167"/>
        <end position="183"/>
    </location>
</feature>
<dbReference type="EMBL" id="MNUE01000027">
    <property type="protein sequence ID" value="OJD33883.1"/>
    <property type="molecule type" value="Genomic_DNA"/>
</dbReference>
<sequence length="206" mass="23977">MDRPPSQFLEELLRTKLAEIEDIKDQIEAEASNRSDADTEQIKRKYVRLMSLPDSSSERDVEFKPLHPNCLLAQLSHTLNGMRSTMDYYELMAHLVNQMAEHKIDNIPFHKITEDEVNALAALAEDRNVKAKYVPKRKLKASQMVDEGLMVSLRDKVVQAEEEEKKKKEKKKKEKKKKEKRKKEKEIEESESGEEGNPKKRRRASS</sequence>
<protein>
    <submittedName>
        <fullName evidence="2">Uncharacterized protein</fullName>
    </submittedName>
</protein>
<evidence type="ECO:0000256" key="1">
    <source>
        <dbReference type="SAM" id="MobiDB-lite"/>
    </source>
</evidence>
<evidence type="ECO:0000313" key="3">
    <source>
        <dbReference type="Proteomes" id="UP000183809"/>
    </source>
</evidence>
<organism evidence="2 3">
    <name type="scientific">Diplodia corticola</name>
    <dbReference type="NCBI Taxonomy" id="236234"/>
    <lineage>
        <taxon>Eukaryota</taxon>
        <taxon>Fungi</taxon>
        <taxon>Dikarya</taxon>
        <taxon>Ascomycota</taxon>
        <taxon>Pezizomycotina</taxon>
        <taxon>Dothideomycetes</taxon>
        <taxon>Dothideomycetes incertae sedis</taxon>
        <taxon>Botryosphaeriales</taxon>
        <taxon>Botryosphaeriaceae</taxon>
        <taxon>Diplodia</taxon>
    </lineage>
</organism>
<dbReference type="GeneID" id="31013885"/>
<gene>
    <name evidence="2" type="ORF">BKCO1_270009</name>
</gene>